<proteinExistence type="predicted"/>
<keyword evidence="2" id="KW-1185">Reference proteome</keyword>
<feature type="non-terminal residue" evidence="1">
    <location>
        <position position="1"/>
    </location>
</feature>
<protein>
    <submittedName>
        <fullName evidence="1">Uncharacterized protein</fullName>
    </submittedName>
</protein>
<sequence length="66" mass="7539">LLQFVQRCSFESCSAIAQIIQSILVPYPSFLIISGAIYSHVLHIVYVRWLFNCFDIPKSASLQYPC</sequence>
<dbReference type="EMBL" id="JYDQ01000526">
    <property type="protein sequence ID" value="KRY07201.1"/>
    <property type="molecule type" value="Genomic_DNA"/>
</dbReference>
<organism evidence="1 2">
    <name type="scientific">Trichinella patagoniensis</name>
    <dbReference type="NCBI Taxonomy" id="990121"/>
    <lineage>
        <taxon>Eukaryota</taxon>
        <taxon>Metazoa</taxon>
        <taxon>Ecdysozoa</taxon>
        <taxon>Nematoda</taxon>
        <taxon>Enoplea</taxon>
        <taxon>Dorylaimia</taxon>
        <taxon>Trichinellida</taxon>
        <taxon>Trichinellidae</taxon>
        <taxon>Trichinella</taxon>
    </lineage>
</organism>
<dbReference type="Proteomes" id="UP000054783">
    <property type="component" value="Unassembled WGS sequence"/>
</dbReference>
<dbReference type="EMBL" id="JYDQ01000526">
    <property type="protein sequence ID" value="KRY07202.1"/>
    <property type="molecule type" value="Genomic_DNA"/>
</dbReference>
<evidence type="ECO:0000313" key="2">
    <source>
        <dbReference type="Proteomes" id="UP000054783"/>
    </source>
</evidence>
<dbReference type="EMBL" id="JYDQ01000526">
    <property type="protein sequence ID" value="KRY07204.1"/>
    <property type="molecule type" value="Genomic_DNA"/>
</dbReference>
<comment type="caution">
    <text evidence="1">The sequence shown here is derived from an EMBL/GenBank/DDBJ whole genome shotgun (WGS) entry which is preliminary data.</text>
</comment>
<evidence type="ECO:0000313" key="1">
    <source>
        <dbReference type="EMBL" id="KRY07202.1"/>
    </source>
</evidence>
<accession>A0A0V0Z3U9</accession>
<gene>
    <name evidence="1" type="ORF">T12_9845</name>
</gene>
<dbReference type="EMBL" id="JYDQ01000526">
    <property type="protein sequence ID" value="KRY07203.1"/>
    <property type="molecule type" value="Genomic_DNA"/>
</dbReference>
<dbReference type="EMBL" id="JYDQ01000526">
    <property type="protein sequence ID" value="KRY07200.1"/>
    <property type="molecule type" value="Genomic_DNA"/>
</dbReference>
<reference evidence="1 2" key="1">
    <citation type="submission" date="2015-01" db="EMBL/GenBank/DDBJ databases">
        <title>Evolution of Trichinella species and genotypes.</title>
        <authorList>
            <person name="Korhonen P.K."/>
            <person name="Edoardo P."/>
            <person name="Giuseppe L.R."/>
            <person name="Gasser R.B."/>
        </authorList>
    </citation>
    <scope>NUCLEOTIDE SEQUENCE [LARGE SCALE GENOMIC DNA]</scope>
    <source>
        <strain evidence="1">ISS2496</strain>
    </source>
</reference>
<dbReference type="AlphaFoldDB" id="A0A0V0Z3U9"/>
<name>A0A0V0Z3U9_9BILA</name>